<dbReference type="GO" id="GO:0006412">
    <property type="term" value="P:translation"/>
    <property type="evidence" value="ECO:0007669"/>
    <property type="project" value="InterPro"/>
</dbReference>
<reference evidence="6" key="1">
    <citation type="journal article" date="2021" name="Open Biol.">
        <title>Shared evolutionary footprints suggest mitochondrial oxidative damage underlies multiple complex I losses in fungi.</title>
        <authorList>
            <person name="Schikora-Tamarit M.A."/>
            <person name="Marcet-Houben M."/>
            <person name="Nosek J."/>
            <person name="Gabaldon T."/>
        </authorList>
    </citation>
    <scope>NUCLEOTIDE SEQUENCE</scope>
    <source>
        <strain evidence="6">NCAIM Y.01608</strain>
    </source>
</reference>
<evidence type="ECO:0000259" key="5">
    <source>
        <dbReference type="Pfam" id="PF01248"/>
    </source>
</evidence>
<keyword evidence="3 4" id="KW-0687">Ribonucleoprotein</keyword>
<dbReference type="Gene3D" id="3.30.1330.30">
    <property type="match status" value="1"/>
</dbReference>
<dbReference type="InterPro" id="IPR000530">
    <property type="entry name" value="Ribosomal_eS12"/>
</dbReference>
<evidence type="ECO:0000313" key="7">
    <source>
        <dbReference type="Proteomes" id="UP000788993"/>
    </source>
</evidence>
<evidence type="ECO:0000256" key="2">
    <source>
        <dbReference type="ARBA" id="ARBA00022980"/>
    </source>
</evidence>
<comment type="caution">
    <text evidence="6">The sequence shown here is derived from an EMBL/GenBank/DDBJ whole genome shotgun (WGS) entry which is preliminary data.</text>
</comment>
<keyword evidence="7" id="KW-1185">Reference proteome</keyword>
<feature type="domain" description="Ribosomal protein eL8/eL30/eS12/Gadd45" evidence="5">
    <location>
        <begin position="28"/>
        <end position="122"/>
    </location>
</feature>
<dbReference type="InterPro" id="IPR029064">
    <property type="entry name" value="Ribosomal_eL30-like_sf"/>
</dbReference>
<evidence type="ECO:0000313" key="6">
    <source>
        <dbReference type="EMBL" id="KAH3664635.1"/>
    </source>
</evidence>
<dbReference type="InterPro" id="IPR004038">
    <property type="entry name" value="Ribosomal_eL8/eL30/eS12/Gad45"/>
</dbReference>
<dbReference type="GO" id="GO:1990904">
    <property type="term" value="C:ribonucleoprotein complex"/>
    <property type="evidence" value="ECO:0007669"/>
    <property type="project" value="UniProtKB-KW"/>
</dbReference>
<organism evidence="6 7">
    <name type="scientific">Ogataea polymorpha</name>
    <dbReference type="NCBI Taxonomy" id="460523"/>
    <lineage>
        <taxon>Eukaryota</taxon>
        <taxon>Fungi</taxon>
        <taxon>Dikarya</taxon>
        <taxon>Ascomycota</taxon>
        <taxon>Saccharomycotina</taxon>
        <taxon>Pichiomycetes</taxon>
        <taxon>Pichiales</taxon>
        <taxon>Pichiaceae</taxon>
        <taxon>Ogataea</taxon>
    </lineage>
</organism>
<reference evidence="6" key="2">
    <citation type="submission" date="2021-01" db="EMBL/GenBank/DDBJ databases">
        <authorList>
            <person name="Schikora-Tamarit M.A."/>
        </authorList>
    </citation>
    <scope>NUCLEOTIDE SEQUENCE</scope>
    <source>
        <strain evidence="6">NCAIM Y.01608</strain>
    </source>
</reference>
<dbReference type="SUPFAM" id="SSF55315">
    <property type="entry name" value="L30e-like"/>
    <property type="match status" value="1"/>
</dbReference>
<protein>
    <recommendedName>
        <fullName evidence="4">40S ribosomal protein S12</fullName>
    </recommendedName>
</protein>
<proteinExistence type="inferred from homology"/>
<evidence type="ECO:0000256" key="4">
    <source>
        <dbReference type="RuleBase" id="RU000670"/>
    </source>
</evidence>
<dbReference type="GO" id="GO:0003735">
    <property type="term" value="F:structural constituent of ribosome"/>
    <property type="evidence" value="ECO:0007669"/>
    <property type="project" value="InterPro"/>
</dbReference>
<dbReference type="AlphaFoldDB" id="A0A9P8P3N0"/>
<keyword evidence="2 4" id="KW-0689">Ribosomal protein</keyword>
<dbReference type="GO" id="GO:0005840">
    <property type="term" value="C:ribosome"/>
    <property type="evidence" value="ECO:0007669"/>
    <property type="project" value="UniProtKB-KW"/>
</dbReference>
<comment type="similarity">
    <text evidence="1 4">Belongs to the eukaryotic ribosomal protein eS12 family.</text>
</comment>
<gene>
    <name evidence="6" type="ORF">OGATHE_003450</name>
</gene>
<dbReference type="Pfam" id="PF01248">
    <property type="entry name" value="Ribosomal_L7Ae"/>
    <property type="match status" value="1"/>
</dbReference>
<accession>A0A9P8P3N0</accession>
<dbReference type="PANTHER" id="PTHR11843">
    <property type="entry name" value="40S RIBOSOMAL PROTEIN S12"/>
    <property type="match status" value="1"/>
</dbReference>
<evidence type="ECO:0000256" key="1">
    <source>
        <dbReference type="ARBA" id="ARBA00005824"/>
    </source>
</evidence>
<dbReference type="Proteomes" id="UP000788993">
    <property type="component" value="Unassembled WGS sequence"/>
</dbReference>
<dbReference type="EMBL" id="JAEUBD010001178">
    <property type="protein sequence ID" value="KAH3664635.1"/>
    <property type="molecule type" value="Genomic_DNA"/>
</dbReference>
<evidence type="ECO:0000256" key="3">
    <source>
        <dbReference type="ARBA" id="ARBA00023274"/>
    </source>
</evidence>
<name>A0A9P8P3N0_9ASCO</name>
<sequence length="218" mass="23427">MSDVEEQVQIEEEVVVEESSSVSIEDCLQKVLRTALVHDGLARGLREAIKALARGEAQLCVLCDSVTEAKIISLVEALCNEPEEKIPLIKVSDAKQLGEWAGLCALDRDGNARKVVGASCVVIKNWGADSEERNVLLEYFSQQSGHPVTYSSKSISSLNSSSSSTIAESFRAAARVSSSSSSKSTSKKSSSEPTMVLYNNLASVTIPSYEISAEGMFE</sequence>
<dbReference type="PRINTS" id="PR00972">
    <property type="entry name" value="RIBSOMALS12E"/>
</dbReference>
<dbReference type="FunFam" id="3.30.1330.30:FF:000019">
    <property type="entry name" value="40S ribosomal protein S12"/>
    <property type="match status" value="1"/>
</dbReference>